<evidence type="ECO:0000256" key="11">
    <source>
        <dbReference type="ARBA" id="ARBA00024615"/>
    </source>
</evidence>
<evidence type="ECO:0000256" key="9">
    <source>
        <dbReference type="ARBA" id="ARBA00023136"/>
    </source>
</evidence>
<feature type="region of interest" description="Disordered" evidence="13">
    <location>
        <begin position="1707"/>
        <end position="1727"/>
    </location>
</feature>
<name>A0AAV9JCK7_9PEZI</name>
<sequence>MAWWQKKLLHYALSRTGLLDDQAIDPKNLDITLGRKNVVELKDVGLNIKRISKLAQLPPNLRVETARVLSLRLTVPADIYQSSIVAEVDGVELTVRLDEAAEDGASKTKGRMTTPGNAKSPQHRKAHRRIRSPPPYEPGGLLKSDGDVHIPTAHDLARSFLLDEPAQERRALEASLAATYKGVEESIVSESSEGDDVGVGAAVGLPSFLANFLQGIVDRLKVQIKNVDVRVETEVSGDGQDSVPVTLRLRVGAAGLEQLGMSTDEGACVHGWNVKLQDVTIDLLSDDIVFSELSEVPLHASPTDSRQPGRSPPFSDAASSPVARPTTSTTQLSGHSAENYAASVQSPVPIHTLHASVGTVDADRFADAQGDGDLHSALPEMSDLDIKPGDDNISWGSRRSKTSAPAEDLWNSMASEDDLPDSLLLERAATPKAQSSRGDSPAATRSRRAVSPYDRAFQSPGSWPRPNDSPERNRLQQGLGSWPMVEQSPHSKFQAFAPGPTSEQDDPMDNKRAALVAPKLDARAPVSREYPATLPTPTEDQPEDMAQSRFYSHEEAESLYMSAMTQSPRMHVPGGWGSEAPQSERSVSPDVSRHVRSDDSEACVATHHRDAETMSRNATPRAPSPVSNRTPPARTHLIAKRFLFVDQAEVLLPAGKDERTPDTSAAPNNQRRPGNAAPRGMPGTFSAYADLAASQRRGASSAVGEARSILWSSPVSDASPGQDANLRVSLGVVSGTIDLACCRLLYALASSISQSLKQADKPNSTLEAQVSDAEASASALHVCLAVGKLHLSLSEHLPSRPVISTDTGLIAVVCEQLSVNTSPGSVDLGVGRLRVLLSGSELLAFDRNAKLSSSIMLTEGTPDIAITIRTNKTTVHKQLVTEIAIETLPIKLELDLGTVDDTLGSFGGLTGVLDLSNSILSEGGLLASPTSANRPSKGVRFQDDAESGSAAGPELKLNARLGGVDVTLRGEACAVNLRTTTLKAVHRQQGTVATVEHVVLTGPYEAADVGAPLSVDLATVRVEYLLSPQDKDLERLLSLLIPSKDKYDNDDDILIDTLLRQRRKGALARASVGDVKVKLADFDCVQTLMGLSGELSKFSAMTKYLPEDERPGLLTLMRVKTFEAQLPVNDRFGNMQVLCHDFHCAHVGLPALLTLSVGYLRASRLGYGDLVHPLIPLVGVENLPMLMARMLGDEIEPTAKVKLYNVCLEYSVPTILALTGMDIGAAPEEVVAGLAQSIAQFARQPDHGGFGESAPPSDTSPNSAKRTNIDLLVHDSALGLTPEKLSAKALLVLTDGRLSTSVPPESTLTASMELHKAAIFVTDSVSIAEADIAAPGRGFPNNSTTNVRLAAALSKQGYASVGSIMAAKIAARVEEPVDGQSKAVEVDVWNELLLLETCADSTQTLLAILSGLAPPTPPSKQPKYLTEPMTIEDMMASFTGEPEAKPQAPPEMLFDVEEEPDDDPDMLLDAPTLGFETDNLMMESEMASSLYGPVSGMLGGLDQPDDDDADASEFRETVESLLEEDPFEMPLSPTDMGMGDSALLKDLAKQCKPAVGEKPIDLGSYEIEDLGFDALAAGQQALGSGNRFNAPAANRSSLLSASTTQPLPFKLRLRDIHVIWNIHDGYDWQRTRDGITHVVEQVEARAEERNVRRRQSLQDHADEESVVGDVLFNSIYIGVPASHDAQDLRRQINRGIDDLASETESVPLSGMSRPTAYSASGRPMRQKQRRRLKLERSKVHKVAFELKGVSADVLVFPPDSGDVVSSIDVRVRELEVFDNVPTSTWRKFLTRLDSDPATREMSKPMAHIEFSNVRTLENFAAAEIIIHATLLPLRLHVDQDALDFITRFFEFKDDRMPDSGSGEQPFIQRIEVETVDLRLDYKPKRIDYGGLRSGHTSEFVNIVTLDAADIKLKHAIVYGLSGFAPLHKTLNDIWVPDVTRNQLPTVLAGLAPVRSLVNIGNGMRDVVAIPIREYRKDGRIVRSIQKGALHFGKTTTSELARLGAKLAIGTQNLLQGAEGLLAPSSASPSGRPGVRRRVSSEQGWYDTVSEDDDHEQRAISAYANQPLGLFSGLRAARRLLEHDLLTAKDAFIAVQGEVFESNSPGAMAAAVARRAPIVILRPVIGASRAVGTALLGVGNQIDRGNIRKVDNKYKKR</sequence>
<dbReference type="GO" id="GO:0005789">
    <property type="term" value="C:endoplasmic reticulum membrane"/>
    <property type="evidence" value="ECO:0007669"/>
    <property type="project" value="UniProtKB-SubCell"/>
</dbReference>
<reference evidence="14 15" key="1">
    <citation type="submission" date="2021-11" db="EMBL/GenBank/DDBJ databases">
        <title>Black yeast isolated from Biological Soil Crust.</title>
        <authorList>
            <person name="Kurbessoian T."/>
        </authorList>
    </citation>
    <scope>NUCLEOTIDE SEQUENCE [LARGE SCALE GENOMIC DNA]</scope>
    <source>
        <strain evidence="14 15">CCFEE 5522</strain>
    </source>
</reference>
<gene>
    <name evidence="14" type="ORF">LTR36_006199</name>
</gene>
<protein>
    <recommendedName>
        <fullName evidence="4">Autophagy-related protein 2</fullName>
    </recommendedName>
</protein>
<evidence type="ECO:0000256" key="5">
    <source>
        <dbReference type="ARBA" id="ARBA00022448"/>
    </source>
</evidence>
<feature type="compositionally biased region" description="Low complexity" evidence="13">
    <location>
        <begin position="2020"/>
        <end position="2032"/>
    </location>
</feature>
<dbReference type="GO" id="GO:0061709">
    <property type="term" value="P:reticulophagy"/>
    <property type="evidence" value="ECO:0007669"/>
    <property type="project" value="TreeGrafter"/>
</dbReference>
<evidence type="ECO:0000256" key="4">
    <source>
        <dbReference type="ARBA" id="ARBA00018070"/>
    </source>
</evidence>
<feature type="region of interest" description="Disordered" evidence="13">
    <location>
        <begin position="1245"/>
        <end position="1265"/>
    </location>
</feature>
<evidence type="ECO:0000256" key="1">
    <source>
        <dbReference type="ARBA" id="ARBA00004406"/>
    </source>
</evidence>
<feature type="compositionally biased region" description="Polar residues" evidence="13">
    <location>
        <begin position="325"/>
        <end position="334"/>
    </location>
</feature>
<evidence type="ECO:0000313" key="14">
    <source>
        <dbReference type="EMBL" id="KAK4542823.1"/>
    </source>
</evidence>
<keyword evidence="6" id="KW-0256">Endoplasmic reticulum</keyword>
<dbReference type="GO" id="GO:0000045">
    <property type="term" value="P:autophagosome assembly"/>
    <property type="evidence" value="ECO:0007669"/>
    <property type="project" value="TreeGrafter"/>
</dbReference>
<comment type="similarity">
    <text evidence="3">Belongs to the ATG2 family.</text>
</comment>
<comment type="catalytic activity">
    <reaction evidence="10">
        <text>a 1,2-diacyl-sn-glycero-3-phospho-L-serine(in) = a 1,2-diacyl-sn-glycero-3-phospho-L-serine(out)</text>
        <dbReference type="Rhea" id="RHEA:38663"/>
        <dbReference type="ChEBI" id="CHEBI:57262"/>
    </reaction>
</comment>
<dbReference type="Proteomes" id="UP001324427">
    <property type="component" value="Unassembled WGS sequence"/>
</dbReference>
<keyword evidence="15" id="KW-1185">Reference proteome</keyword>
<dbReference type="GO" id="GO:0000422">
    <property type="term" value="P:autophagy of mitochondrion"/>
    <property type="evidence" value="ECO:0007669"/>
    <property type="project" value="TreeGrafter"/>
</dbReference>
<feature type="region of interest" description="Disordered" evidence="13">
    <location>
        <begin position="371"/>
        <end position="415"/>
    </location>
</feature>
<evidence type="ECO:0000256" key="13">
    <source>
        <dbReference type="SAM" id="MobiDB-lite"/>
    </source>
</evidence>
<proteinExistence type="inferred from homology"/>
<feature type="region of interest" description="Disordered" evidence="13">
    <location>
        <begin position="102"/>
        <end position="148"/>
    </location>
</feature>
<evidence type="ECO:0000256" key="6">
    <source>
        <dbReference type="ARBA" id="ARBA00022824"/>
    </source>
</evidence>
<evidence type="ECO:0000256" key="7">
    <source>
        <dbReference type="ARBA" id="ARBA00023006"/>
    </source>
</evidence>
<evidence type="ECO:0000256" key="10">
    <source>
        <dbReference type="ARBA" id="ARBA00024479"/>
    </source>
</evidence>
<feature type="region of interest" description="Disordered" evidence="13">
    <location>
        <begin position="930"/>
        <end position="951"/>
    </location>
</feature>
<feature type="region of interest" description="Disordered" evidence="13">
    <location>
        <begin position="2020"/>
        <end position="2052"/>
    </location>
</feature>
<dbReference type="InterPro" id="IPR026849">
    <property type="entry name" value="ATG2"/>
</dbReference>
<keyword evidence="7" id="KW-0072">Autophagy</keyword>
<dbReference type="PANTHER" id="PTHR13190:SF1">
    <property type="entry name" value="AUTOPHAGY-RELATED 2, ISOFORM A"/>
    <property type="match status" value="1"/>
</dbReference>
<dbReference type="Pfam" id="PF13329">
    <property type="entry name" value="ATG2_CAD"/>
    <property type="match status" value="1"/>
</dbReference>
<dbReference type="GO" id="GO:0034045">
    <property type="term" value="C:phagophore assembly site membrane"/>
    <property type="evidence" value="ECO:0007669"/>
    <property type="project" value="UniProtKB-SubCell"/>
</dbReference>
<feature type="compositionally biased region" description="Polar residues" evidence="13">
    <location>
        <begin position="1256"/>
        <end position="1265"/>
    </location>
</feature>
<accession>A0AAV9JCK7</accession>
<feature type="region of interest" description="Disordered" evidence="13">
    <location>
        <begin position="299"/>
        <end position="334"/>
    </location>
</feature>
<evidence type="ECO:0000256" key="12">
    <source>
        <dbReference type="ARBA" id="ARBA00024631"/>
    </source>
</evidence>
<keyword evidence="8" id="KW-0445">Lipid transport</keyword>
<dbReference type="PANTHER" id="PTHR13190">
    <property type="entry name" value="AUTOPHAGY-RELATED 2, ISOFORM A"/>
    <property type="match status" value="1"/>
</dbReference>
<keyword evidence="9" id="KW-0472">Membrane</keyword>
<feature type="region of interest" description="Disordered" evidence="13">
    <location>
        <begin position="653"/>
        <end position="683"/>
    </location>
</feature>
<evidence type="ECO:0000313" key="15">
    <source>
        <dbReference type="Proteomes" id="UP001324427"/>
    </source>
</evidence>
<dbReference type="GO" id="GO:0034727">
    <property type="term" value="P:piecemeal microautophagy of the nucleus"/>
    <property type="evidence" value="ECO:0007669"/>
    <property type="project" value="TreeGrafter"/>
</dbReference>
<keyword evidence="5" id="KW-0813">Transport</keyword>
<dbReference type="GO" id="GO:0043495">
    <property type="term" value="F:protein-membrane adaptor activity"/>
    <property type="evidence" value="ECO:0007669"/>
    <property type="project" value="TreeGrafter"/>
</dbReference>
<comment type="caution">
    <text evidence="14">The sequence shown here is derived from an EMBL/GenBank/DDBJ whole genome shotgun (WGS) entry which is preliminary data.</text>
</comment>
<dbReference type="EMBL" id="JAVFHQ010000038">
    <property type="protein sequence ID" value="KAK4542823.1"/>
    <property type="molecule type" value="Genomic_DNA"/>
</dbReference>
<feature type="compositionally biased region" description="Basic residues" evidence="13">
    <location>
        <begin position="121"/>
        <end position="131"/>
    </location>
</feature>
<evidence type="ECO:0000256" key="8">
    <source>
        <dbReference type="ARBA" id="ARBA00023055"/>
    </source>
</evidence>
<feature type="region of interest" description="Disordered" evidence="13">
    <location>
        <begin position="571"/>
        <end position="632"/>
    </location>
</feature>
<evidence type="ECO:0000256" key="3">
    <source>
        <dbReference type="ARBA" id="ARBA00009714"/>
    </source>
</evidence>
<comment type="catalytic activity">
    <reaction evidence="12">
        <text>a 1,2-diacyl-sn-glycero-3-phosphocholine(in) = a 1,2-diacyl-sn-glycero-3-phosphocholine(out)</text>
        <dbReference type="Rhea" id="RHEA:38571"/>
        <dbReference type="ChEBI" id="CHEBI:57643"/>
    </reaction>
</comment>
<evidence type="ECO:0000256" key="2">
    <source>
        <dbReference type="ARBA" id="ARBA00004623"/>
    </source>
</evidence>
<organism evidence="14 15">
    <name type="scientific">Oleoguttula mirabilis</name>
    <dbReference type="NCBI Taxonomy" id="1507867"/>
    <lineage>
        <taxon>Eukaryota</taxon>
        <taxon>Fungi</taxon>
        <taxon>Dikarya</taxon>
        <taxon>Ascomycota</taxon>
        <taxon>Pezizomycotina</taxon>
        <taxon>Dothideomycetes</taxon>
        <taxon>Dothideomycetidae</taxon>
        <taxon>Mycosphaerellales</taxon>
        <taxon>Teratosphaeriaceae</taxon>
        <taxon>Oleoguttula</taxon>
    </lineage>
</organism>
<dbReference type="GO" id="GO:0061723">
    <property type="term" value="P:glycophagy"/>
    <property type="evidence" value="ECO:0007669"/>
    <property type="project" value="TreeGrafter"/>
</dbReference>
<dbReference type="GO" id="GO:0061908">
    <property type="term" value="C:phagophore"/>
    <property type="evidence" value="ECO:0007669"/>
    <property type="project" value="TreeGrafter"/>
</dbReference>
<comment type="subcellular location">
    <subcellularLocation>
        <location evidence="1">Endoplasmic reticulum membrane</location>
        <topology evidence="1">Peripheral membrane protein</topology>
    </subcellularLocation>
    <subcellularLocation>
        <location evidence="2">Preautophagosomal structure membrane</location>
        <topology evidence="2">Peripheral membrane protein</topology>
    </subcellularLocation>
</comment>
<feature type="compositionally biased region" description="Polar residues" evidence="13">
    <location>
        <begin position="662"/>
        <end position="672"/>
    </location>
</feature>
<comment type="catalytic activity">
    <reaction evidence="11">
        <text>a 1,2-diacyl-sn-glycero-3-phosphoethanolamine(in) = a 1,2-diacyl-sn-glycero-3-phosphoethanolamine(out)</text>
        <dbReference type="Rhea" id="RHEA:38895"/>
        <dbReference type="ChEBI" id="CHEBI:64612"/>
    </reaction>
</comment>
<dbReference type="GO" id="GO:0006869">
    <property type="term" value="P:lipid transport"/>
    <property type="evidence" value="ECO:0007669"/>
    <property type="project" value="UniProtKB-KW"/>
</dbReference>
<dbReference type="GO" id="GO:0032266">
    <property type="term" value="F:phosphatidylinositol-3-phosphate binding"/>
    <property type="evidence" value="ECO:0007669"/>
    <property type="project" value="TreeGrafter"/>
</dbReference>
<feature type="region of interest" description="Disordered" evidence="13">
    <location>
        <begin position="429"/>
        <end position="508"/>
    </location>
</feature>